<feature type="coiled-coil region" evidence="2">
    <location>
        <begin position="219"/>
        <end position="286"/>
    </location>
</feature>
<reference evidence="4" key="1">
    <citation type="journal article" date="2022" name="DNA Res.">
        <title>Genome analysis of five recently described species of the CUG-Ser clade uncovers Candida theae as a new hybrid lineage with pathogenic potential in the Candida parapsilosis species complex.</title>
        <authorList>
            <person name="Mixao V."/>
            <person name="Del Olmo V."/>
            <person name="Hegedusova E."/>
            <person name="Saus E."/>
            <person name="Pryszcz L."/>
            <person name="Cillingova A."/>
            <person name="Nosek J."/>
            <person name="Gabaldon T."/>
        </authorList>
    </citation>
    <scope>NUCLEOTIDE SEQUENCE</scope>
    <source>
        <strain evidence="4">CBS 10844</strain>
    </source>
</reference>
<dbReference type="GO" id="GO:0000323">
    <property type="term" value="C:lytic vacuole"/>
    <property type="evidence" value="ECO:0007669"/>
    <property type="project" value="TreeGrafter"/>
</dbReference>
<dbReference type="AlphaFoldDB" id="A0AAI9SWU7"/>
<dbReference type="GeneID" id="73380241"/>
<proteinExistence type="predicted"/>
<accession>A0AAI9SWU7</accession>
<dbReference type="RefSeq" id="XP_049180324.1">
    <property type="nucleotide sequence ID" value="XM_049323874.1"/>
</dbReference>
<dbReference type="GO" id="GO:0005768">
    <property type="term" value="C:endosome"/>
    <property type="evidence" value="ECO:0007669"/>
    <property type="project" value="TreeGrafter"/>
</dbReference>
<feature type="compositionally biased region" description="Low complexity" evidence="3">
    <location>
        <begin position="364"/>
        <end position="382"/>
    </location>
</feature>
<organism evidence="4 5">
    <name type="scientific">Candida oxycetoniae</name>
    <dbReference type="NCBI Taxonomy" id="497107"/>
    <lineage>
        <taxon>Eukaryota</taxon>
        <taxon>Fungi</taxon>
        <taxon>Dikarya</taxon>
        <taxon>Ascomycota</taxon>
        <taxon>Saccharomycotina</taxon>
        <taxon>Pichiomycetes</taxon>
        <taxon>Debaryomycetaceae</taxon>
        <taxon>Candida/Lodderomyces clade</taxon>
        <taxon>Candida</taxon>
    </lineage>
</organism>
<sequence>MGLKQGGVKENCGGCYKLNKLQSVKFINLCIQQTQQQVESSLNSPSPVRAMGRRRSTLSVIPQYALPRLEEYDESPQKLCDFLELRLLTCFMTIHIRQKLIYVSSVAFKEMDPQFQVQLPHIPPFLRKCVVKLWYNESDSWNLLCVYKLDLCQLVEINKVEGDEDSGFKENSLCMELNSRWFTFKNMLVPDYVNQFTQIKRTWHTRSVPSYTFDQMRAINNLTKSIRELKMSRDNLKKQIRRYMMKLDTNNANNLPQIIDELEHKCTSLQGDINKIKTQIEATKRKIYDSRSEISHIKDVVSKFDGVQDMINDKLEIYNHELASTKEVTLSTKKEIKSKLSRFISVINEIIPIKPIATNIAATSSSNSNSNSSNSNSSSNNNSSSSSKLFSIAGFEFPLNLTAVRGICYYGNSTLQNIYYEPQFDTTGQLHSFNICQINASLSHIIQLMQAIACITSTPLRYKMIHAGNQSYIMEEDCKRYPILGKQPAATATIATTTTTTTAAAAATTAFARNPTFKFPLFYDPRDANNEKILTNQGTITMNQEFEYGLNLLLKNMRQLLICVREDIYDISGEERIPEDCLDNFLWGLKYLELLMTC</sequence>
<gene>
    <name evidence="4" type="ORF">KGF56_002624</name>
</gene>
<protein>
    <submittedName>
        <fullName evidence="4">Uncharacterized protein</fullName>
    </submittedName>
</protein>
<evidence type="ECO:0000256" key="1">
    <source>
        <dbReference type="ARBA" id="ARBA00023054"/>
    </source>
</evidence>
<dbReference type="GO" id="GO:0000149">
    <property type="term" value="F:SNARE binding"/>
    <property type="evidence" value="ECO:0007669"/>
    <property type="project" value="TreeGrafter"/>
</dbReference>
<keyword evidence="1 2" id="KW-0175">Coiled coil</keyword>
<feature type="region of interest" description="Disordered" evidence="3">
    <location>
        <begin position="362"/>
        <end position="382"/>
    </location>
</feature>
<dbReference type="PANTHER" id="PTHR15157">
    <property type="entry name" value="UV RADIATION RESISTANCE-ASSOCIATED GENE PROTEIN"/>
    <property type="match status" value="1"/>
</dbReference>
<dbReference type="EMBL" id="JAHUZD010000093">
    <property type="protein sequence ID" value="KAI3404579.2"/>
    <property type="molecule type" value="Genomic_DNA"/>
</dbReference>
<keyword evidence="5" id="KW-1185">Reference proteome</keyword>
<dbReference type="Proteomes" id="UP001202479">
    <property type="component" value="Unassembled WGS sequence"/>
</dbReference>
<comment type="caution">
    <text evidence="4">The sequence shown here is derived from an EMBL/GenBank/DDBJ whole genome shotgun (WGS) entry which is preliminary data.</text>
</comment>
<evidence type="ECO:0000256" key="3">
    <source>
        <dbReference type="SAM" id="MobiDB-lite"/>
    </source>
</evidence>
<dbReference type="GO" id="GO:0035493">
    <property type="term" value="P:SNARE complex assembly"/>
    <property type="evidence" value="ECO:0007669"/>
    <property type="project" value="TreeGrafter"/>
</dbReference>
<evidence type="ECO:0000313" key="5">
    <source>
        <dbReference type="Proteomes" id="UP001202479"/>
    </source>
</evidence>
<evidence type="ECO:0000256" key="2">
    <source>
        <dbReference type="SAM" id="Coils"/>
    </source>
</evidence>
<evidence type="ECO:0000313" key="4">
    <source>
        <dbReference type="EMBL" id="KAI3404579.2"/>
    </source>
</evidence>
<name>A0AAI9SWU7_9ASCO</name>
<dbReference type="PANTHER" id="PTHR15157:SF5">
    <property type="entry name" value="UV RADIATION RESISTANCE-ASSOCIATED GENE PROTEIN"/>
    <property type="match status" value="1"/>
</dbReference>